<gene>
    <name evidence="1" type="ORF">M513_03375</name>
    <name evidence="2" type="ORF">M514_03375</name>
</gene>
<dbReference type="EMBL" id="KL367508">
    <property type="protein sequence ID" value="KFD68039.1"/>
    <property type="molecule type" value="Genomic_DNA"/>
</dbReference>
<dbReference type="AlphaFoldDB" id="A0A085MEI1"/>
<evidence type="ECO:0000313" key="2">
    <source>
        <dbReference type="EMBL" id="KFD68039.1"/>
    </source>
</evidence>
<organism evidence="1 3">
    <name type="scientific">Trichuris suis</name>
    <name type="common">pig whipworm</name>
    <dbReference type="NCBI Taxonomy" id="68888"/>
    <lineage>
        <taxon>Eukaryota</taxon>
        <taxon>Metazoa</taxon>
        <taxon>Ecdysozoa</taxon>
        <taxon>Nematoda</taxon>
        <taxon>Enoplea</taxon>
        <taxon>Dorylaimia</taxon>
        <taxon>Trichinellida</taxon>
        <taxon>Trichuridae</taxon>
        <taxon>Trichuris</taxon>
    </lineage>
</organism>
<accession>A0A085MEI1</accession>
<dbReference type="Proteomes" id="UP000030758">
    <property type="component" value="Unassembled WGS sequence"/>
</dbReference>
<sequence>METVNVAFPRVIQVAHRKDACQLNRWHRKHNAYRGRNRPHSVSAAALEENGQDTVFSGAYLPALPHWSRL</sequence>
<evidence type="ECO:0000313" key="3">
    <source>
        <dbReference type="Proteomes" id="UP000030764"/>
    </source>
</evidence>
<protein>
    <submittedName>
        <fullName evidence="1">Uncharacterized protein</fullName>
    </submittedName>
</protein>
<reference evidence="1 3" key="1">
    <citation type="journal article" date="2014" name="Nat. Genet.">
        <title>Genome and transcriptome of the porcine whipworm Trichuris suis.</title>
        <authorList>
            <person name="Jex A.R."/>
            <person name="Nejsum P."/>
            <person name="Schwarz E.M."/>
            <person name="Hu L."/>
            <person name="Young N.D."/>
            <person name="Hall R.S."/>
            <person name="Korhonen P.K."/>
            <person name="Liao S."/>
            <person name="Thamsborg S."/>
            <person name="Xia J."/>
            <person name="Xu P."/>
            <person name="Wang S."/>
            <person name="Scheerlinck J.P."/>
            <person name="Hofmann A."/>
            <person name="Sternberg P.W."/>
            <person name="Wang J."/>
            <person name="Gasser R.B."/>
        </authorList>
    </citation>
    <scope>NUCLEOTIDE SEQUENCE [LARGE SCALE GENOMIC DNA]</scope>
    <source>
        <strain evidence="2">DCEP-RM93F</strain>
        <strain evidence="1">DCEP-RM93M</strain>
    </source>
</reference>
<proteinExistence type="predicted"/>
<keyword evidence="3" id="KW-1185">Reference proteome</keyword>
<dbReference type="EMBL" id="KL363198">
    <property type="protein sequence ID" value="KFD55627.1"/>
    <property type="molecule type" value="Genomic_DNA"/>
</dbReference>
<evidence type="ECO:0000313" key="1">
    <source>
        <dbReference type="EMBL" id="KFD55627.1"/>
    </source>
</evidence>
<name>A0A085MEI1_9BILA</name>
<dbReference type="Proteomes" id="UP000030764">
    <property type="component" value="Unassembled WGS sequence"/>
</dbReference>